<sequence length="330" mass="33967">MPRIRIATEADLRAAVRLDREAVDCVEQAFGALAQGGVVMPPILRLDIPAANGEVDVKTAYMPGVPSFAIKISPGFFDNPKLGLPSVNGLMTLFSARTGLLEAVLLDNGYLTDVRTAAAGAVAARHLAREDAAVACIVGAGIQAALQLEALTLVRPIARARIWARDGAKARARAAELAARLGIEVSAAADPEAAVAAADIVVTTTPSTTPLVQAGWLRPGQHVTAMGSDAEHKNELDPAAIARADLYVADSLAQTRRLGELHHALASGTVADDAGFAELGRIVTGQIPGRTAPGQITVCDLTGTGVQDTAIATYAMSRLAGSGAGTDFDA</sequence>
<dbReference type="InterPro" id="IPR023401">
    <property type="entry name" value="ODC_N"/>
</dbReference>
<dbReference type="InterPro" id="IPR003462">
    <property type="entry name" value="ODC_Mu_crystall"/>
</dbReference>
<dbReference type="EMBL" id="JAEHHL010000008">
    <property type="protein sequence ID" value="MBK0400413.1"/>
    <property type="molecule type" value="Genomic_DNA"/>
</dbReference>
<name>A0A8J7M9Y3_9RHOB</name>
<dbReference type="Proteomes" id="UP000655420">
    <property type="component" value="Unassembled WGS sequence"/>
</dbReference>
<proteinExistence type="inferred from homology"/>
<dbReference type="Gene3D" id="3.30.1780.10">
    <property type="entry name" value="ornithine cyclodeaminase, domain 1"/>
    <property type="match status" value="1"/>
</dbReference>
<evidence type="ECO:0000313" key="2">
    <source>
        <dbReference type="EMBL" id="MBK0400413.1"/>
    </source>
</evidence>
<dbReference type="AlphaFoldDB" id="A0A8J7M9Y3"/>
<dbReference type="RefSeq" id="WP_200611176.1">
    <property type="nucleotide sequence ID" value="NZ_JAEHHL010000008.1"/>
</dbReference>
<dbReference type="GO" id="GO:0016491">
    <property type="term" value="F:oxidoreductase activity"/>
    <property type="evidence" value="ECO:0007669"/>
    <property type="project" value="UniProtKB-ARBA"/>
</dbReference>
<dbReference type="Gene3D" id="3.40.50.720">
    <property type="entry name" value="NAD(P)-binding Rossmann-like Domain"/>
    <property type="match status" value="1"/>
</dbReference>
<dbReference type="GO" id="GO:0005737">
    <property type="term" value="C:cytoplasm"/>
    <property type="evidence" value="ECO:0007669"/>
    <property type="project" value="TreeGrafter"/>
</dbReference>
<comment type="caution">
    <text evidence="2">The sequence shown here is derived from an EMBL/GenBank/DDBJ whole genome shotgun (WGS) entry which is preliminary data.</text>
</comment>
<protein>
    <submittedName>
        <fullName evidence="2">Ectoine utilization protein EutC</fullName>
    </submittedName>
</protein>
<dbReference type="PIRSF" id="PIRSF001439">
    <property type="entry name" value="CryM"/>
    <property type="match status" value="1"/>
</dbReference>
<keyword evidence="3" id="KW-1185">Reference proteome</keyword>
<organism evidence="2 3">
    <name type="scientific">Thermohalobaculum xanthum</name>
    <dbReference type="NCBI Taxonomy" id="2753746"/>
    <lineage>
        <taxon>Bacteria</taxon>
        <taxon>Pseudomonadati</taxon>
        <taxon>Pseudomonadota</taxon>
        <taxon>Alphaproteobacteria</taxon>
        <taxon>Rhodobacterales</taxon>
        <taxon>Paracoccaceae</taxon>
        <taxon>Thermohalobaculum</taxon>
    </lineage>
</organism>
<dbReference type="Pfam" id="PF02423">
    <property type="entry name" value="OCD_Mu_crystall"/>
    <property type="match status" value="1"/>
</dbReference>
<dbReference type="InterPro" id="IPR014334">
    <property type="entry name" value="Ectoine_EutC"/>
</dbReference>
<dbReference type="NCBIfam" id="TIGR02992">
    <property type="entry name" value="ectoine_eutC"/>
    <property type="match status" value="1"/>
</dbReference>
<dbReference type="GO" id="GO:0019752">
    <property type="term" value="P:carboxylic acid metabolic process"/>
    <property type="evidence" value="ECO:0007669"/>
    <property type="project" value="UniProtKB-ARBA"/>
</dbReference>
<comment type="similarity">
    <text evidence="1">Belongs to the ornithine cyclodeaminase/mu-crystallin family.</text>
</comment>
<dbReference type="SUPFAM" id="SSF51735">
    <property type="entry name" value="NAD(P)-binding Rossmann-fold domains"/>
    <property type="match status" value="1"/>
</dbReference>
<dbReference type="NCBIfam" id="NF006141">
    <property type="entry name" value="PRK08291.1"/>
    <property type="match status" value="1"/>
</dbReference>
<dbReference type="PANTHER" id="PTHR13812">
    <property type="entry name" value="KETIMINE REDUCTASE MU-CRYSTALLIN"/>
    <property type="match status" value="1"/>
</dbReference>
<dbReference type="InterPro" id="IPR036291">
    <property type="entry name" value="NAD(P)-bd_dom_sf"/>
</dbReference>
<gene>
    <name evidence="2" type="primary">eutC</name>
    <name evidence="2" type="ORF">H0I76_14525</name>
</gene>
<dbReference type="PANTHER" id="PTHR13812:SF19">
    <property type="entry name" value="KETIMINE REDUCTASE MU-CRYSTALLIN"/>
    <property type="match status" value="1"/>
</dbReference>
<evidence type="ECO:0000313" key="3">
    <source>
        <dbReference type="Proteomes" id="UP000655420"/>
    </source>
</evidence>
<dbReference type="FunFam" id="3.40.50.720:FF:000311">
    <property type="entry name" value="Ornithine cyclodeaminase"/>
    <property type="match status" value="1"/>
</dbReference>
<reference evidence="2" key="1">
    <citation type="submission" date="2020-12" db="EMBL/GenBank/DDBJ databases">
        <title>Bacterial taxonomy.</title>
        <authorList>
            <person name="Pan X."/>
        </authorList>
    </citation>
    <scope>NUCLEOTIDE SEQUENCE</scope>
    <source>
        <strain evidence="2">M0105</strain>
    </source>
</reference>
<evidence type="ECO:0000256" key="1">
    <source>
        <dbReference type="ARBA" id="ARBA00008903"/>
    </source>
</evidence>
<accession>A0A8J7M9Y3</accession>